<dbReference type="InterPro" id="IPR050313">
    <property type="entry name" value="Carb_Metab_HTH_regulators"/>
</dbReference>
<evidence type="ECO:0000256" key="1">
    <source>
        <dbReference type="ARBA" id="ARBA00023015"/>
    </source>
</evidence>
<proteinExistence type="predicted"/>
<gene>
    <name evidence="5" type="ORF">H9873_06660</name>
</gene>
<dbReference type="SMART" id="SM01134">
    <property type="entry name" value="DeoRC"/>
    <property type="match status" value="1"/>
</dbReference>
<dbReference type="AlphaFoldDB" id="A0A9D1UE54"/>
<protein>
    <submittedName>
        <fullName evidence="5">DeoR/GlpR family DNA-binding transcription regulator</fullName>
    </submittedName>
</protein>
<dbReference type="GO" id="GO:0003677">
    <property type="term" value="F:DNA binding"/>
    <property type="evidence" value="ECO:0007669"/>
    <property type="project" value="UniProtKB-KW"/>
</dbReference>
<accession>A0A9D1UE54</accession>
<evidence type="ECO:0000313" key="5">
    <source>
        <dbReference type="EMBL" id="HIW83983.1"/>
    </source>
</evidence>
<dbReference type="InterPro" id="IPR014036">
    <property type="entry name" value="DeoR-like_C"/>
</dbReference>
<keyword evidence="2 5" id="KW-0238">DNA-binding</keyword>
<sequence length="261" mass="29618">MVALERQKYIINYLREHQVASTKRLGELMNVSLSTVRRDLSDLEDQGLLMKTRGGVKCRESSPSILYHDTKWTPQPDAALTDKEAIAKKASEFINSNDIIFIGAGMTCNLLCKYITESSKTNITVVTTNITAVMELASNPQVSVLLLGGYIHTETNHIETIGEYTSDALAKLYFDKVFFTVDGVDLHYGYSIINRAQLPLYEYLFQNTRQAFLLANTGKFDRRTFIYLCRLDEVGTVIVNSDIPQAYLEYYEEKGIEVYMV</sequence>
<name>A0A9D1UE54_9FIRM</name>
<dbReference type="PANTHER" id="PTHR30363:SF44">
    <property type="entry name" value="AGA OPERON TRANSCRIPTIONAL REPRESSOR-RELATED"/>
    <property type="match status" value="1"/>
</dbReference>
<dbReference type="SUPFAM" id="SSF100950">
    <property type="entry name" value="NagB/RpiA/CoA transferase-like"/>
    <property type="match status" value="1"/>
</dbReference>
<evidence type="ECO:0000256" key="2">
    <source>
        <dbReference type="ARBA" id="ARBA00023125"/>
    </source>
</evidence>
<dbReference type="PRINTS" id="PR00037">
    <property type="entry name" value="HTHLACR"/>
</dbReference>
<dbReference type="GO" id="GO:0003700">
    <property type="term" value="F:DNA-binding transcription factor activity"/>
    <property type="evidence" value="ECO:0007669"/>
    <property type="project" value="InterPro"/>
</dbReference>
<dbReference type="Gene3D" id="1.10.10.10">
    <property type="entry name" value="Winged helix-like DNA-binding domain superfamily/Winged helix DNA-binding domain"/>
    <property type="match status" value="1"/>
</dbReference>
<dbReference type="SUPFAM" id="SSF46785">
    <property type="entry name" value="Winged helix' DNA-binding domain"/>
    <property type="match status" value="1"/>
</dbReference>
<dbReference type="PANTHER" id="PTHR30363">
    <property type="entry name" value="HTH-TYPE TRANSCRIPTIONAL REGULATOR SRLR-RELATED"/>
    <property type="match status" value="1"/>
</dbReference>
<keyword evidence="3" id="KW-0804">Transcription</keyword>
<dbReference type="Pfam" id="PF08220">
    <property type="entry name" value="HTH_DeoR"/>
    <property type="match status" value="1"/>
</dbReference>
<dbReference type="InterPro" id="IPR036390">
    <property type="entry name" value="WH_DNA-bd_sf"/>
</dbReference>
<dbReference type="Gene3D" id="3.40.50.1360">
    <property type="match status" value="1"/>
</dbReference>
<dbReference type="EMBL" id="DXGF01000124">
    <property type="protein sequence ID" value="HIW83983.1"/>
    <property type="molecule type" value="Genomic_DNA"/>
</dbReference>
<evidence type="ECO:0000256" key="3">
    <source>
        <dbReference type="ARBA" id="ARBA00023163"/>
    </source>
</evidence>
<evidence type="ECO:0000259" key="4">
    <source>
        <dbReference type="PROSITE" id="PS51000"/>
    </source>
</evidence>
<dbReference type="InterPro" id="IPR037171">
    <property type="entry name" value="NagB/RpiA_transferase-like"/>
</dbReference>
<feature type="domain" description="HTH deoR-type" evidence="4">
    <location>
        <begin position="3"/>
        <end position="58"/>
    </location>
</feature>
<keyword evidence="1" id="KW-0805">Transcription regulation</keyword>
<dbReference type="PROSITE" id="PS00894">
    <property type="entry name" value="HTH_DEOR_1"/>
    <property type="match status" value="1"/>
</dbReference>
<reference evidence="5" key="2">
    <citation type="submission" date="2021-04" db="EMBL/GenBank/DDBJ databases">
        <authorList>
            <person name="Gilroy R."/>
        </authorList>
    </citation>
    <scope>NUCLEOTIDE SEQUENCE</scope>
    <source>
        <strain evidence="5">ChiSxjej1B13-11762</strain>
    </source>
</reference>
<reference evidence="5" key="1">
    <citation type="journal article" date="2021" name="PeerJ">
        <title>Extensive microbial diversity within the chicken gut microbiome revealed by metagenomics and culture.</title>
        <authorList>
            <person name="Gilroy R."/>
            <person name="Ravi A."/>
            <person name="Getino M."/>
            <person name="Pursley I."/>
            <person name="Horton D.L."/>
            <person name="Alikhan N.F."/>
            <person name="Baker D."/>
            <person name="Gharbi K."/>
            <person name="Hall N."/>
            <person name="Watson M."/>
            <person name="Adriaenssens E.M."/>
            <person name="Foster-Nyarko E."/>
            <person name="Jarju S."/>
            <person name="Secka A."/>
            <person name="Antonio M."/>
            <person name="Oren A."/>
            <person name="Chaudhuri R.R."/>
            <person name="La Ragione R."/>
            <person name="Hildebrand F."/>
            <person name="Pallen M.J."/>
        </authorList>
    </citation>
    <scope>NUCLEOTIDE SEQUENCE</scope>
    <source>
        <strain evidence="5">ChiSxjej1B13-11762</strain>
    </source>
</reference>
<dbReference type="InterPro" id="IPR036388">
    <property type="entry name" value="WH-like_DNA-bd_sf"/>
</dbReference>
<evidence type="ECO:0000313" key="6">
    <source>
        <dbReference type="Proteomes" id="UP000824263"/>
    </source>
</evidence>
<dbReference type="InterPro" id="IPR001034">
    <property type="entry name" value="DeoR_HTH"/>
</dbReference>
<comment type="caution">
    <text evidence="5">The sequence shown here is derived from an EMBL/GenBank/DDBJ whole genome shotgun (WGS) entry which is preliminary data.</text>
</comment>
<dbReference type="PROSITE" id="PS51000">
    <property type="entry name" value="HTH_DEOR_2"/>
    <property type="match status" value="1"/>
</dbReference>
<organism evidence="5 6">
    <name type="scientific">Candidatus Dorea gallistercoris</name>
    <dbReference type="NCBI Taxonomy" id="2838542"/>
    <lineage>
        <taxon>Bacteria</taxon>
        <taxon>Bacillati</taxon>
        <taxon>Bacillota</taxon>
        <taxon>Clostridia</taxon>
        <taxon>Lachnospirales</taxon>
        <taxon>Lachnospiraceae</taxon>
        <taxon>Dorea</taxon>
    </lineage>
</organism>
<dbReference type="Pfam" id="PF00455">
    <property type="entry name" value="DeoRC"/>
    <property type="match status" value="1"/>
</dbReference>
<dbReference type="SMART" id="SM00420">
    <property type="entry name" value="HTH_DEOR"/>
    <property type="match status" value="1"/>
</dbReference>
<dbReference type="Proteomes" id="UP000824263">
    <property type="component" value="Unassembled WGS sequence"/>
</dbReference>
<dbReference type="InterPro" id="IPR018356">
    <property type="entry name" value="Tscrpt_reg_HTH_DeoR_CS"/>
</dbReference>